<evidence type="ECO:0000313" key="4">
    <source>
        <dbReference type="EMBL" id="MET4576826.1"/>
    </source>
</evidence>
<dbReference type="RefSeq" id="WP_354442885.1">
    <property type="nucleotide sequence ID" value="NZ_JBEPSH010000003.1"/>
</dbReference>
<dbReference type="GO" id="GO:0016618">
    <property type="term" value="F:hydroxypyruvate reductase [NAD(P)H] activity"/>
    <property type="evidence" value="ECO:0007669"/>
    <property type="project" value="UniProtKB-EC"/>
</dbReference>
<name>A0ABV2Q716_9BURK</name>
<dbReference type="EC" id="1.1.1.79" evidence="4"/>
<evidence type="ECO:0000259" key="3">
    <source>
        <dbReference type="Pfam" id="PF02826"/>
    </source>
</evidence>
<proteinExistence type="predicted"/>
<dbReference type="InterPro" id="IPR036291">
    <property type="entry name" value="NAD(P)-bd_dom_sf"/>
</dbReference>
<dbReference type="GO" id="GO:0030267">
    <property type="term" value="F:glyoxylate reductase (NADPH) activity"/>
    <property type="evidence" value="ECO:0007669"/>
    <property type="project" value="UniProtKB-EC"/>
</dbReference>
<dbReference type="PANTHER" id="PTHR43333:SF1">
    <property type="entry name" value="D-ISOMER SPECIFIC 2-HYDROXYACID DEHYDROGENASE NAD-BINDING DOMAIN-CONTAINING PROTEIN"/>
    <property type="match status" value="1"/>
</dbReference>
<feature type="domain" description="D-isomer specific 2-hydroxyacid dehydrogenase NAD-binding" evidence="3">
    <location>
        <begin position="108"/>
        <end position="279"/>
    </location>
</feature>
<dbReference type="EMBL" id="JBEPSH010000003">
    <property type="protein sequence ID" value="MET4576826.1"/>
    <property type="molecule type" value="Genomic_DNA"/>
</dbReference>
<dbReference type="Pfam" id="PF02826">
    <property type="entry name" value="2-Hacid_dh_C"/>
    <property type="match status" value="1"/>
</dbReference>
<evidence type="ECO:0000256" key="2">
    <source>
        <dbReference type="ARBA" id="ARBA00023027"/>
    </source>
</evidence>
<evidence type="ECO:0000313" key="5">
    <source>
        <dbReference type="Proteomes" id="UP001549320"/>
    </source>
</evidence>
<keyword evidence="5" id="KW-1185">Reference proteome</keyword>
<dbReference type="InterPro" id="IPR006140">
    <property type="entry name" value="D-isomer_DH_NAD-bd"/>
</dbReference>
<keyword evidence="2" id="KW-0520">NAD</keyword>
<dbReference type="Proteomes" id="UP001549320">
    <property type="component" value="Unassembled WGS sequence"/>
</dbReference>
<accession>A0ABV2Q716</accession>
<dbReference type="Gene3D" id="3.40.50.720">
    <property type="entry name" value="NAD(P)-binding Rossmann-like Domain"/>
    <property type="match status" value="2"/>
</dbReference>
<dbReference type="SUPFAM" id="SSF51735">
    <property type="entry name" value="NAD(P)-binding Rossmann-fold domains"/>
    <property type="match status" value="1"/>
</dbReference>
<dbReference type="PANTHER" id="PTHR43333">
    <property type="entry name" value="2-HACID_DH_C DOMAIN-CONTAINING PROTEIN"/>
    <property type="match status" value="1"/>
</dbReference>
<dbReference type="SUPFAM" id="SSF52283">
    <property type="entry name" value="Formate/glycerate dehydrogenase catalytic domain-like"/>
    <property type="match status" value="1"/>
</dbReference>
<protein>
    <submittedName>
        <fullName evidence="4">Glyoxylate/hydroxypyruvate reductase A</fullName>
        <ecNumber evidence="4">1.1.1.79</ecNumber>
        <ecNumber evidence="4">1.1.1.81</ecNumber>
    </submittedName>
</protein>
<evidence type="ECO:0000256" key="1">
    <source>
        <dbReference type="ARBA" id="ARBA00023002"/>
    </source>
</evidence>
<dbReference type="EC" id="1.1.1.81" evidence="4"/>
<organism evidence="4 5">
    <name type="scientific">Ottowia thiooxydans</name>
    <dbReference type="NCBI Taxonomy" id="219182"/>
    <lineage>
        <taxon>Bacteria</taxon>
        <taxon>Pseudomonadati</taxon>
        <taxon>Pseudomonadota</taxon>
        <taxon>Betaproteobacteria</taxon>
        <taxon>Burkholderiales</taxon>
        <taxon>Comamonadaceae</taxon>
        <taxon>Ottowia</taxon>
    </lineage>
</organism>
<comment type="caution">
    <text evidence="4">The sequence shown here is derived from an EMBL/GenBank/DDBJ whole genome shotgun (WGS) entry which is preliminary data.</text>
</comment>
<keyword evidence="1 4" id="KW-0560">Oxidoreductase</keyword>
<reference evidence="4 5" key="1">
    <citation type="submission" date="2024-06" db="EMBL/GenBank/DDBJ databases">
        <title>Sorghum-associated microbial communities from plants grown in Nebraska, USA.</title>
        <authorList>
            <person name="Schachtman D."/>
        </authorList>
    </citation>
    <scope>NUCLEOTIDE SEQUENCE [LARGE SCALE GENOMIC DNA]</scope>
    <source>
        <strain evidence="4 5">2709</strain>
    </source>
</reference>
<gene>
    <name evidence="4" type="ORF">ABIE13_001935</name>
</gene>
<sequence length="314" mass="34717">MSRVLPFVCPPAYPFARQWIEALQVAMPDEKIMVFEELDAEQRASCDVAIVANPPVQSLRELPHLKWVHSVWAGVERLVADLADLDLKIVRLVDPKMAETMAEAVLAWTLYLHRDMPRYARQQASRQWLEHEYLSAEEKTVSLLGLGAMGAASAANLRAAGFQVCGWSRTPKSIEGVQCYSGEQGLQQMLARTDILVCLVPLTPQTKHIVNAKLLGALPRGASIINFARGPVVDDLALKQALDAGHLSHAVLDVFNQEPLPADEWHWVHPRVTVLPHISGPTNRRTASALAAANIHRYRTEGSLPPTVDRAKGY</sequence>
<dbReference type="CDD" id="cd12164">
    <property type="entry name" value="GDH_like_2"/>
    <property type="match status" value="1"/>
</dbReference>